<reference evidence="1 2" key="1">
    <citation type="submission" date="2019-08" db="EMBL/GenBank/DDBJ databases">
        <title>Genome of Vicingus serpentipes NCIMB 15042.</title>
        <authorList>
            <person name="Bowman J.P."/>
        </authorList>
    </citation>
    <scope>NUCLEOTIDE SEQUENCE [LARGE SCALE GENOMIC DNA]</scope>
    <source>
        <strain evidence="1 2">NCIMB 15042</strain>
    </source>
</reference>
<proteinExistence type="predicted"/>
<dbReference type="OrthoDB" id="976022at2"/>
<dbReference type="AlphaFoldDB" id="A0A5C6RUL6"/>
<dbReference type="EMBL" id="VOOS01000003">
    <property type="protein sequence ID" value="TXB65072.1"/>
    <property type="molecule type" value="Genomic_DNA"/>
</dbReference>
<comment type="caution">
    <text evidence="1">The sequence shown here is derived from an EMBL/GenBank/DDBJ whole genome shotgun (WGS) entry which is preliminary data.</text>
</comment>
<dbReference type="RefSeq" id="WP_147099796.1">
    <property type="nucleotide sequence ID" value="NZ_VOOS01000003.1"/>
</dbReference>
<organism evidence="1 2">
    <name type="scientific">Vicingus serpentipes</name>
    <dbReference type="NCBI Taxonomy" id="1926625"/>
    <lineage>
        <taxon>Bacteria</taxon>
        <taxon>Pseudomonadati</taxon>
        <taxon>Bacteroidota</taxon>
        <taxon>Flavobacteriia</taxon>
        <taxon>Flavobacteriales</taxon>
        <taxon>Vicingaceae</taxon>
        <taxon>Vicingus</taxon>
    </lineage>
</organism>
<name>A0A5C6RUL6_9FLAO</name>
<keyword evidence="2" id="KW-1185">Reference proteome</keyword>
<protein>
    <recommendedName>
        <fullName evidence="3">Gliding motility lipoprotein GldB</fullName>
    </recommendedName>
</protein>
<dbReference type="PROSITE" id="PS51257">
    <property type="entry name" value="PROKAR_LIPOPROTEIN"/>
    <property type="match status" value="1"/>
</dbReference>
<evidence type="ECO:0008006" key="3">
    <source>
        <dbReference type="Google" id="ProtNLM"/>
    </source>
</evidence>
<sequence length="336" mass="38986">MNLSTAKYLIIITIGLIFYSCKNDPLDIDVSSVDVTLNVKRFDQQLFGYEKITDKEVDELAKKYNPFYTAFIENIVSIGNVNDPSVYYYLNNFTHDKNIKSVQKDIDNLYNDFNDYEIGLKEAFQHYKFYFPNKNIPQIITYNSGFNYAVVTDSSYLGIGLEMFLGDKYPAYKQLGLPQYKIASMTNKHLVSSVMLGWISTEFELEQANADLLTEMVHQGKLLYVLDALIPIEEDSIKINYTNKEVKWSNANEKQVWFYFIDNDLLYTKETKEIIKYMGEAPFIQGFPEGSPGRIGHWIGWQIVKAYMDNNQELSLTDLIKEKDAQKILNKSKYKP</sequence>
<dbReference type="Pfam" id="PF25594">
    <property type="entry name" value="GldB_lipo"/>
    <property type="match status" value="1"/>
</dbReference>
<dbReference type="Proteomes" id="UP000321721">
    <property type="component" value="Unassembled WGS sequence"/>
</dbReference>
<accession>A0A5C6RUL6</accession>
<gene>
    <name evidence="1" type="ORF">FRY74_06455</name>
</gene>
<evidence type="ECO:0000313" key="2">
    <source>
        <dbReference type="Proteomes" id="UP000321721"/>
    </source>
</evidence>
<dbReference type="InterPro" id="IPR019853">
    <property type="entry name" value="GldB-like"/>
</dbReference>
<evidence type="ECO:0000313" key="1">
    <source>
        <dbReference type="EMBL" id="TXB65072.1"/>
    </source>
</evidence>